<dbReference type="RefSeq" id="WP_113053717.1">
    <property type="nucleotide sequence ID" value="NZ_CP175536.1"/>
</dbReference>
<proteinExistence type="predicted"/>
<name>A0A329QSF1_9BACL</name>
<comment type="caution">
    <text evidence="1">The sequence shown here is derived from an EMBL/GenBank/DDBJ whole genome shotgun (WGS) entry which is preliminary data.</text>
</comment>
<accession>A0A329QSF1</accession>
<sequence>MSDDKSYVVHGAYAQCTFGTRPARLVIPASHGDYIHEQPQLNVNDFLSMTNIRPFGLCTSLSNPAVQAEMKAIVDAVQPPKQDIGWFNSLFTKEEDIPLEELPPPECVAVCTPQIIAPWLDGKDDVKVSTGDALLNTCKNFCICGRGDITIVHNGQRE</sequence>
<dbReference type="EMBL" id="QEVW01000008">
    <property type="protein sequence ID" value="RAW15255.1"/>
    <property type="molecule type" value="Genomic_DNA"/>
</dbReference>
<organism evidence="1 2">
    <name type="scientific">Paenibacillus taichungensis</name>
    <dbReference type="NCBI Taxonomy" id="484184"/>
    <lineage>
        <taxon>Bacteria</taxon>
        <taxon>Bacillati</taxon>
        <taxon>Bacillota</taxon>
        <taxon>Bacilli</taxon>
        <taxon>Bacillales</taxon>
        <taxon>Paenibacillaceae</taxon>
        <taxon>Paenibacillus</taxon>
    </lineage>
</organism>
<reference evidence="1 2" key="1">
    <citation type="submission" date="2018-04" db="EMBL/GenBank/DDBJ databases">
        <title>Paenibacillus taichungensis Genome sequencing and assembly.</title>
        <authorList>
            <person name="Xu J."/>
            <person name="Rensing C."/>
            <person name="Mazhar H.S."/>
        </authorList>
    </citation>
    <scope>NUCLEOTIDE SEQUENCE [LARGE SCALE GENOMIC DNA]</scope>
    <source>
        <strain evidence="1 2">NC1</strain>
    </source>
</reference>
<dbReference type="AlphaFoldDB" id="A0A329QSF1"/>
<dbReference type="InterPro" id="IPR025460">
    <property type="entry name" value="DUF4280"/>
</dbReference>
<gene>
    <name evidence="1" type="ORF">DC345_14665</name>
</gene>
<evidence type="ECO:0000313" key="2">
    <source>
        <dbReference type="Proteomes" id="UP000250642"/>
    </source>
</evidence>
<evidence type="ECO:0000313" key="1">
    <source>
        <dbReference type="EMBL" id="RAW15255.1"/>
    </source>
</evidence>
<protein>
    <submittedName>
        <fullName evidence="1">DUF4280 domain-containing protein</fullName>
    </submittedName>
</protein>
<dbReference type="Proteomes" id="UP000250642">
    <property type="component" value="Unassembled WGS sequence"/>
</dbReference>
<dbReference type="Pfam" id="PF14107">
    <property type="entry name" value="DUF4280"/>
    <property type="match status" value="1"/>
</dbReference>